<reference evidence="2 3" key="1">
    <citation type="submission" date="2016-06" db="EMBL/GenBank/DDBJ databases">
        <authorList>
            <person name="Kjaerup R.B."/>
            <person name="Dalgaard T.S."/>
            <person name="Juul-Madsen H.R."/>
        </authorList>
    </citation>
    <scope>NUCLEOTIDE SEQUENCE [LARGE SCALE GENOMIC DNA]</scope>
    <source>
        <strain evidence="2 3">Pb300</strain>
    </source>
</reference>
<organism evidence="2 3">
    <name type="scientific">Paracoccidioides brasiliensis</name>
    <dbReference type="NCBI Taxonomy" id="121759"/>
    <lineage>
        <taxon>Eukaryota</taxon>
        <taxon>Fungi</taxon>
        <taxon>Dikarya</taxon>
        <taxon>Ascomycota</taxon>
        <taxon>Pezizomycotina</taxon>
        <taxon>Eurotiomycetes</taxon>
        <taxon>Eurotiomycetidae</taxon>
        <taxon>Onygenales</taxon>
        <taxon>Ajellomycetaceae</taxon>
        <taxon>Paracoccidioides</taxon>
    </lineage>
</organism>
<dbReference type="Proteomes" id="UP000242814">
    <property type="component" value="Unassembled WGS sequence"/>
</dbReference>
<dbReference type="VEuPathDB" id="FungiDB:PADG_04482"/>
<feature type="non-terminal residue" evidence="2">
    <location>
        <position position="85"/>
    </location>
</feature>
<sequence length="85" mass="9349">MKNGLRLEETGRGNGEIQARWAARVGSWLTQPVPPTDRQSRTKTRGEQNRADSHCKAQAERQENAKIVNAGDNICCGLGGDRESD</sequence>
<protein>
    <submittedName>
        <fullName evidence="2">Uncharacterized protein</fullName>
    </submittedName>
</protein>
<evidence type="ECO:0000313" key="2">
    <source>
        <dbReference type="EMBL" id="ODH13237.1"/>
    </source>
</evidence>
<dbReference type="EMBL" id="LZYO01000538">
    <property type="protein sequence ID" value="ODH13237.1"/>
    <property type="molecule type" value="Genomic_DNA"/>
</dbReference>
<comment type="caution">
    <text evidence="2">The sequence shown here is derived from an EMBL/GenBank/DDBJ whole genome shotgun (WGS) entry which is preliminary data.</text>
</comment>
<accession>A0A1D2J503</accession>
<feature type="compositionally biased region" description="Basic and acidic residues" evidence="1">
    <location>
        <begin position="38"/>
        <end position="59"/>
    </location>
</feature>
<dbReference type="AlphaFoldDB" id="A0A1D2J503"/>
<proteinExistence type="predicted"/>
<evidence type="ECO:0000313" key="3">
    <source>
        <dbReference type="Proteomes" id="UP000242814"/>
    </source>
</evidence>
<name>A0A1D2J503_PARBR</name>
<evidence type="ECO:0000256" key="1">
    <source>
        <dbReference type="SAM" id="MobiDB-lite"/>
    </source>
</evidence>
<feature type="region of interest" description="Disordered" evidence="1">
    <location>
        <begin position="28"/>
        <end position="59"/>
    </location>
</feature>
<gene>
    <name evidence="2" type="ORF">ACO22_07450</name>
</gene>